<feature type="transmembrane region" description="Helical" evidence="7">
    <location>
        <begin position="163"/>
        <end position="181"/>
    </location>
</feature>
<keyword evidence="5 7" id="KW-1133">Transmembrane helix</keyword>
<feature type="transmembrane region" description="Helical" evidence="7">
    <location>
        <begin position="309"/>
        <end position="331"/>
    </location>
</feature>
<evidence type="ECO:0000256" key="4">
    <source>
        <dbReference type="ARBA" id="ARBA00022692"/>
    </source>
</evidence>
<dbReference type="AlphaFoldDB" id="A0A9D1EC68"/>
<evidence type="ECO:0000256" key="3">
    <source>
        <dbReference type="ARBA" id="ARBA00022475"/>
    </source>
</evidence>
<dbReference type="Proteomes" id="UP000824201">
    <property type="component" value="Unassembled WGS sequence"/>
</dbReference>
<name>A0A9D1EC68_9FIRM</name>
<gene>
    <name evidence="8" type="ORF">IAC96_00975</name>
</gene>
<dbReference type="GO" id="GO:0042910">
    <property type="term" value="F:xenobiotic transmembrane transporter activity"/>
    <property type="evidence" value="ECO:0007669"/>
    <property type="project" value="InterPro"/>
</dbReference>
<dbReference type="InterPro" id="IPR051327">
    <property type="entry name" value="MATE_MepA_subfamily"/>
</dbReference>
<evidence type="ECO:0000313" key="9">
    <source>
        <dbReference type="Proteomes" id="UP000824201"/>
    </source>
</evidence>
<dbReference type="PIRSF" id="PIRSF006603">
    <property type="entry name" value="DinF"/>
    <property type="match status" value="1"/>
</dbReference>
<organism evidence="8 9">
    <name type="scientific">Candidatus Fimimorpha faecalis</name>
    <dbReference type="NCBI Taxonomy" id="2840824"/>
    <lineage>
        <taxon>Bacteria</taxon>
        <taxon>Bacillati</taxon>
        <taxon>Bacillota</taxon>
        <taxon>Clostridia</taxon>
        <taxon>Eubacteriales</taxon>
        <taxon>Candidatus Fimimorpha</taxon>
    </lineage>
</organism>
<evidence type="ECO:0000313" key="8">
    <source>
        <dbReference type="EMBL" id="HIR87500.1"/>
    </source>
</evidence>
<keyword evidence="2" id="KW-0813">Transport</keyword>
<dbReference type="GO" id="GO:0005886">
    <property type="term" value="C:plasma membrane"/>
    <property type="evidence" value="ECO:0007669"/>
    <property type="project" value="UniProtKB-SubCell"/>
</dbReference>
<evidence type="ECO:0000256" key="5">
    <source>
        <dbReference type="ARBA" id="ARBA00022989"/>
    </source>
</evidence>
<evidence type="ECO:0000256" key="2">
    <source>
        <dbReference type="ARBA" id="ARBA00022448"/>
    </source>
</evidence>
<evidence type="ECO:0000256" key="6">
    <source>
        <dbReference type="ARBA" id="ARBA00023136"/>
    </source>
</evidence>
<feature type="transmembrane region" description="Helical" evidence="7">
    <location>
        <begin position="9"/>
        <end position="33"/>
    </location>
</feature>
<dbReference type="GO" id="GO:0015297">
    <property type="term" value="F:antiporter activity"/>
    <property type="evidence" value="ECO:0007669"/>
    <property type="project" value="InterPro"/>
</dbReference>
<dbReference type="PANTHER" id="PTHR43823:SF3">
    <property type="entry name" value="MULTIDRUG EXPORT PROTEIN MEPA"/>
    <property type="match status" value="1"/>
</dbReference>
<feature type="transmembrane region" description="Helical" evidence="7">
    <location>
        <begin position="351"/>
        <end position="373"/>
    </location>
</feature>
<dbReference type="InterPro" id="IPR002528">
    <property type="entry name" value="MATE_fam"/>
</dbReference>
<feature type="transmembrane region" description="Helical" evidence="7">
    <location>
        <begin position="45"/>
        <end position="69"/>
    </location>
</feature>
<keyword evidence="4 7" id="KW-0812">Transmembrane</keyword>
<evidence type="ECO:0000256" key="7">
    <source>
        <dbReference type="SAM" id="Phobius"/>
    </source>
</evidence>
<feature type="transmembrane region" description="Helical" evidence="7">
    <location>
        <begin position="410"/>
        <end position="432"/>
    </location>
</feature>
<feature type="transmembrane region" description="Helical" evidence="7">
    <location>
        <begin position="133"/>
        <end position="151"/>
    </location>
</feature>
<dbReference type="Pfam" id="PF01554">
    <property type="entry name" value="MatE"/>
    <property type="match status" value="2"/>
</dbReference>
<feature type="transmembrane region" description="Helical" evidence="7">
    <location>
        <begin position="385"/>
        <end position="404"/>
    </location>
</feature>
<proteinExistence type="predicted"/>
<keyword evidence="6 7" id="KW-0472">Membrane</keyword>
<dbReference type="EMBL" id="DVHN01000006">
    <property type="protein sequence ID" value="HIR87500.1"/>
    <property type="molecule type" value="Genomic_DNA"/>
</dbReference>
<keyword evidence="3" id="KW-1003">Cell membrane</keyword>
<evidence type="ECO:0000256" key="1">
    <source>
        <dbReference type="ARBA" id="ARBA00004651"/>
    </source>
</evidence>
<feature type="transmembrane region" description="Helical" evidence="7">
    <location>
        <begin position="268"/>
        <end position="289"/>
    </location>
</feature>
<comment type="subcellular location">
    <subcellularLocation>
        <location evidence="1">Cell membrane</location>
        <topology evidence="1">Multi-pass membrane protein</topology>
    </subcellularLocation>
</comment>
<reference evidence="8" key="1">
    <citation type="submission" date="2020-10" db="EMBL/GenBank/DDBJ databases">
        <authorList>
            <person name="Gilroy R."/>
        </authorList>
    </citation>
    <scope>NUCLEOTIDE SEQUENCE</scope>
    <source>
        <strain evidence="8">ChiW13-3771</strain>
    </source>
</reference>
<sequence length="447" mass="49331">MKEQKEKSIIWIIVSYSVPAAMTLFVTALYNIVDRIFIGNCSGNVALAALSICYPLSFLVAAAGLFCNGGGRTIFEAYLKKGKEWKANHTFGMSLLMTAASEIFLTIFLFVFMEEWLTLFGVTESTYVYAKEYFEIMALGCVAQGVTLVLCDFIRIGGKIREEILILALGAVSNIVLDWIFVVELKQGVKGAAIASVMAQMISALAASGYIMSKKSPIKIAKKFFIIDDRLCTRIVKGGFIAGLIQLLLGVVVIVYNRTLNQWGQTTAISVYSVTASLLMFFMMLAGGIGQGIRPILSKYYEDGKEKQFLHTMGMAIGFSLLLTGLLWVLVELFPEQILKIFGADAAMMTIGVSAIRQNFIIAPAVSVILISISYFQAIQKEKIAILLSFLWQIAVLVPFIYLLPMKRGLMGIFLARPICEGIMAIVAIICIQQSYFNKKKKIAQIK</sequence>
<feature type="transmembrane region" description="Helical" evidence="7">
    <location>
        <begin position="193"/>
        <end position="213"/>
    </location>
</feature>
<feature type="transmembrane region" description="Helical" evidence="7">
    <location>
        <begin position="234"/>
        <end position="256"/>
    </location>
</feature>
<comment type="caution">
    <text evidence="8">The sequence shown here is derived from an EMBL/GenBank/DDBJ whole genome shotgun (WGS) entry which is preliminary data.</text>
</comment>
<reference evidence="8" key="2">
    <citation type="journal article" date="2021" name="PeerJ">
        <title>Extensive microbial diversity within the chicken gut microbiome revealed by metagenomics and culture.</title>
        <authorList>
            <person name="Gilroy R."/>
            <person name="Ravi A."/>
            <person name="Getino M."/>
            <person name="Pursley I."/>
            <person name="Horton D.L."/>
            <person name="Alikhan N.F."/>
            <person name="Baker D."/>
            <person name="Gharbi K."/>
            <person name="Hall N."/>
            <person name="Watson M."/>
            <person name="Adriaenssens E.M."/>
            <person name="Foster-Nyarko E."/>
            <person name="Jarju S."/>
            <person name="Secka A."/>
            <person name="Antonio M."/>
            <person name="Oren A."/>
            <person name="Chaudhuri R.R."/>
            <person name="La Ragione R."/>
            <person name="Hildebrand F."/>
            <person name="Pallen M.J."/>
        </authorList>
    </citation>
    <scope>NUCLEOTIDE SEQUENCE</scope>
    <source>
        <strain evidence="8">ChiW13-3771</strain>
    </source>
</reference>
<accession>A0A9D1EC68</accession>
<dbReference type="InterPro" id="IPR048279">
    <property type="entry name" value="MdtK-like"/>
</dbReference>
<protein>
    <submittedName>
        <fullName evidence="8">Polysaccharide biosynthesis C-terminal domain-containing protein</fullName>
    </submittedName>
</protein>
<feature type="transmembrane region" description="Helical" evidence="7">
    <location>
        <begin position="90"/>
        <end position="113"/>
    </location>
</feature>
<dbReference type="PANTHER" id="PTHR43823">
    <property type="entry name" value="SPORULATION PROTEIN YKVU"/>
    <property type="match status" value="1"/>
</dbReference>